<dbReference type="OrthoDB" id="244470at2"/>
<keyword evidence="3" id="KW-1185">Reference proteome</keyword>
<dbReference type="RefSeq" id="WP_064270708.1">
    <property type="nucleotide sequence ID" value="NZ_LXJZ01000199.1"/>
</dbReference>
<sequence length="473" mass="53303">MNSDNVVKAMENLRGRLPLIVYELNEVPWRVVDWYIKLKPESNLAGVLQRSASFTTVTHDNGELHPWTTWPTVHRGVYNSEHNIRFINQDLSSARCFPPIWETLANSGFKVGVFGSLQSYPVPSSGKYSFYIPDTFARSPETFPKRYSAFQRINLRQTASDGATVSRVKVDGSVISDAIRLPFIGVRPGTFLALASQLKNERTNNEYRTRRSLMQAPLAFDVFVNAYNRTRPEFTTFFTNHVAGAMHRYWRYAFPDDFAETNVSSSDDFKRGTILKAMDIADRQIGMLCALADRDGGSLLILSSMGQEAAKRPPYHGELRVVDSDQLAKAIGFIGPVKANLAMQPDFNFEFESTIYAEEFLARATRLRDREGKSIWFRATREGTSVNLGLGAPKSVLESGRVYLFNGSHAATAELSLADIGVSKIYRDPGTGYHQPEGIMIWHGGRQRIQDQQRGKIESVRIRDMMLYVVSRA</sequence>
<reference evidence="3 4" key="1">
    <citation type="submission" date="2016-04" db="EMBL/GenBank/DDBJ databases">
        <title>Reclassification of Paraburkholderia panaciterrae (Farh et al. 2015) Dobritsa &amp; Samadpour 2016 as a later homotypic synonym of Paraburkholderia ginsengiterrae (Farh et al. 2015) Dobritsa &amp; Samadpour 2016.</title>
        <authorList>
            <person name="Dobritsa A.P."/>
            <person name="Kutumbaka K."/>
            <person name="Samadpour M."/>
        </authorList>
    </citation>
    <scope>NUCLEOTIDE SEQUENCE [LARGE SCALE GENOMIC DNA]</scope>
    <source>
        <strain evidence="1 4">DCY85</strain>
        <strain evidence="2 3">DCY85-1</strain>
    </source>
</reference>
<name>A0A1A9MZJ3_9BURK</name>
<gene>
    <name evidence="2" type="ORF">A6V36_35755</name>
    <name evidence="1" type="ORF">A6V37_35290</name>
</gene>
<evidence type="ECO:0000313" key="4">
    <source>
        <dbReference type="Proteomes" id="UP000078116"/>
    </source>
</evidence>
<dbReference type="Gene3D" id="3.40.720.10">
    <property type="entry name" value="Alkaline Phosphatase, subunit A"/>
    <property type="match status" value="1"/>
</dbReference>
<dbReference type="AlphaFoldDB" id="A0A1A9MZJ3"/>
<dbReference type="EMBL" id="LXJZ01000199">
    <property type="protein sequence ID" value="OAJ54720.1"/>
    <property type="molecule type" value="Genomic_DNA"/>
</dbReference>
<evidence type="ECO:0000313" key="2">
    <source>
        <dbReference type="EMBL" id="OAJ54720.1"/>
    </source>
</evidence>
<dbReference type="EMBL" id="LXKA01000356">
    <property type="protein sequence ID" value="OAJ53697.1"/>
    <property type="molecule type" value="Genomic_DNA"/>
</dbReference>
<comment type="caution">
    <text evidence="1">The sequence shown here is derived from an EMBL/GenBank/DDBJ whole genome shotgun (WGS) entry which is preliminary data.</text>
</comment>
<accession>A0A1A9MZJ3</accession>
<protein>
    <submittedName>
        <fullName evidence="1">Uncharacterized protein</fullName>
    </submittedName>
</protein>
<dbReference type="Proteomes" id="UP000078116">
    <property type="component" value="Unassembled WGS sequence"/>
</dbReference>
<dbReference type="Proteomes" id="UP000077961">
    <property type="component" value="Unassembled WGS sequence"/>
</dbReference>
<dbReference type="SUPFAM" id="SSF53649">
    <property type="entry name" value="Alkaline phosphatase-like"/>
    <property type="match status" value="1"/>
</dbReference>
<evidence type="ECO:0000313" key="3">
    <source>
        <dbReference type="Proteomes" id="UP000077961"/>
    </source>
</evidence>
<proteinExistence type="predicted"/>
<dbReference type="InterPro" id="IPR017850">
    <property type="entry name" value="Alkaline_phosphatase_core_sf"/>
</dbReference>
<evidence type="ECO:0000313" key="1">
    <source>
        <dbReference type="EMBL" id="OAJ53697.1"/>
    </source>
</evidence>
<organism evidence="1 4">
    <name type="scientific">Paraburkholderia ginsengiterrae</name>
    <dbReference type="NCBI Taxonomy" id="1462993"/>
    <lineage>
        <taxon>Bacteria</taxon>
        <taxon>Pseudomonadati</taxon>
        <taxon>Pseudomonadota</taxon>
        <taxon>Betaproteobacteria</taxon>
        <taxon>Burkholderiales</taxon>
        <taxon>Burkholderiaceae</taxon>
        <taxon>Paraburkholderia</taxon>
    </lineage>
</organism>